<sequence length="461" mass="50540">MRSVIQICSVVVSSLVIFGSCLSETTSTLSASHPPVPTASWPPLPSSFNDIPSKSLDCWNSQFSFSFTTYFLWTEAAKSITPIVTTFVPPRTHNRTYTYEQKTNCSTTNFGLTTLCDGIPRAESRSATCRTTQVLTSDVWIESSSTLDYNTATWTSEFRPPQPSCKVAEDGSLLCDRIYDAYSYRASQLKSETTLDPSYLGTLYNMIGPHCTRSDPSETTYTGTMCRMVASTYSAYYWPTPAPTGSEFCESSKPTSTITEELATTVISGHTLTSPSVYHFMRDARIESYLFDQQRYNLSVAVPSDLVLTVAQLESDILSASITCRGHELDYCTAFFIPDFRVNDISTARADAYVRNCGCGTDTIYQSNYKPSVAVPVSDVVKQNPGIGGKDCDWDLWGGYSGSYWNGGVESSVPALVFENMPRTSFLPIARTTEAGTRSVAATPVPRNAATSTLEPTVAIQ</sequence>
<dbReference type="AlphaFoldDB" id="A0A9W4U9F3"/>
<organism evidence="3 4">
    <name type="scientific">Periconia digitata</name>
    <dbReference type="NCBI Taxonomy" id="1303443"/>
    <lineage>
        <taxon>Eukaryota</taxon>
        <taxon>Fungi</taxon>
        <taxon>Dikarya</taxon>
        <taxon>Ascomycota</taxon>
        <taxon>Pezizomycotina</taxon>
        <taxon>Dothideomycetes</taxon>
        <taxon>Pleosporomycetidae</taxon>
        <taxon>Pleosporales</taxon>
        <taxon>Massarineae</taxon>
        <taxon>Periconiaceae</taxon>
        <taxon>Periconia</taxon>
    </lineage>
</organism>
<protein>
    <submittedName>
        <fullName evidence="3">Uncharacterized protein</fullName>
    </submittedName>
</protein>
<evidence type="ECO:0000313" key="4">
    <source>
        <dbReference type="Proteomes" id="UP001152607"/>
    </source>
</evidence>
<dbReference type="EMBL" id="CAOQHR010000003">
    <property type="protein sequence ID" value="CAI6332060.1"/>
    <property type="molecule type" value="Genomic_DNA"/>
</dbReference>
<reference evidence="3" key="1">
    <citation type="submission" date="2023-01" db="EMBL/GenBank/DDBJ databases">
        <authorList>
            <person name="Van Ghelder C."/>
            <person name="Rancurel C."/>
        </authorList>
    </citation>
    <scope>NUCLEOTIDE SEQUENCE</scope>
    <source>
        <strain evidence="3">CNCM I-4278</strain>
    </source>
</reference>
<proteinExistence type="predicted"/>
<name>A0A9W4U9F3_9PLEO</name>
<feature type="compositionally biased region" description="Polar residues" evidence="1">
    <location>
        <begin position="449"/>
        <end position="461"/>
    </location>
</feature>
<feature type="region of interest" description="Disordered" evidence="1">
    <location>
        <begin position="437"/>
        <end position="461"/>
    </location>
</feature>
<dbReference type="PROSITE" id="PS51257">
    <property type="entry name" value="PROKAR_LIPOPROTEIN"/>
    <property type="match status" value="1"/>
</dbReference>
<keyword evidence="4" id="KW-1185">Reference proteome</keyword>
<evidence type="ECO:0000256" key="1">
    <source>
        <dbReference type="SAM" id="MobiDB-lite"/>
    </source>
</evidence>
<keyword evidence="2" id="KW-0732">Signal</keyword>
<feature type="chain" id="PRO_5040775445" evidence="2">
    <location>
        <begin position="24"/>
        <end position="461"/>
    </location>
</feature>
<comment type="caution">
    <text evidence="3">The sequence shown here is derived from an EMBL/GenBank/DDBJ whole genome shotgun (WGS) entry which is preliminary data.</text>
</comment>
<dbReference type="OrthoDB" id="3944128at2759"/>
<dbReference type="Proteomes" id="UP001152607">
    <property type="component" value="Unassembled WGS sequence"/>
</dbReference>
<gene>
    <name evidence="3" type="ORF">PDIGIT_LOCUS5089</name>
</gene>
<accession>A0A9W4U9F3</accession>
<evidence type="ECO:0000313" key="3">
    <source>
        <dbReference type="EMBL" id="CAI6332060.1"/>
    </source>
</evidence>
<evidence type="ECO:0000256" key="2">
    <source>
        <dbReference type="SAM" id="SignalP"/>
    </source>
</evidence>
<feature type="signal peptide" evidence="2">
    <location>
        <begin position="1"/>
        <end position="23"/>
    </location>
</feature>